<proteinExistence type="predicted"/>
<comment type="subcellular location">
    <subcellularLocation>
        <location evidence="1">Membrane</location>
        <topology evidence="1">Multi-pass membrane protein</topology>
    </subcellularLocation>
</comment>
<keyword evidence="3 7" id="KW-0812">Transmembrane</keyword>
<name>A0AAV8UKT8_9RHOD</name>
<dbReference type="EMBL" id="JAMWBK010000010">
    <property type="protein sequence ID" value="KAJ8901872.1"/>
    <property type="molecule type" value="Genomic_DNA"/>
</dbReference>
<evidence type="ECO:0000313" key="9">
    <source>
        <dbReference type="Proteomes" id="UP001157974"/>
    </source>
</evidence>
<dbReference type="InterPro" id="IPR050352">
    <property type="entry name" value="ABCG_transporters"/>
</dbReference>
<dbReference type="GO" id="GO:0005886">
    <property type="term" value="C:plasma membrane"/>
    <property type="evidence" value="ECO:0007669"/>
    <property type="project" value="TreeGrafter"/>
</dbReference>
<organism evidence="8 9">
    <name type="scientific">Rhodosorus marinus</name>
    <dbReference type="NCBI Taxonomy" id="101924"/>
    <lineage>
        <taxon>Eukaryota</taxon>
        <taxon>Rhodophyta</taxon>
        <taxon>Stylonematophyceae</taxon>
        <taxon>Stylonematales</taxon>
        <taxon>Stylonemataceae</taxon>
        <taxon>Rhodosorus</taxon>
    </lineage>
</organism>
<feature type="transmembrane region" description="Helical" evidence="7">
    <location>
        <begin position="113"/>
        <end position="133"/>
    </location>
</feature>
<reference evidence="8 9" key="1">
    <citation type="journal article" date="2023" name="Nat. Commun.">
        <title>Origin of minicircular mitochondrial genomes in red algae.</title>
        <authorList>
            <person name="Lee Y."/>
            <person name="Cho C.H."/>
            <person name="Lee Y.M."/>
            <person name="Park S.I."/>
            <person name="Yang J.H."/>
            <person name="West J.A."/>
            <person name="Bhattacharya D."/>
            <person name="Yoon H.S."/>
        </authorList>
    </citation>
    <scope>NUCLEOTIDE SEQUENCE [LARGE SCALE GENOMIC DNA]</scope>
    <source>
        <strain evidence="8 9">CCMP1338</strain>
        <tissue evidence="8">Whole cell</tissue>
    </source>
</reference>
<evidence type="ECO:0000313" key="8">
    <source>
        <dbReference type="EMBL" id="KAJ8901872.1"/>
    </source>
</evidence>
<dbReference type="PANTHER" id="PTHR48041:SF139">
    <property type="entry name" value="PROTEIN SCARLET"/>
    <property type="match status" value="1"/>
</dbReference>
<comment type="caution">
    <text evidence="8">The sequence shown here is derived from an EMBL/GenBank/DDBJ whole genome shotgun (WGS) entry which is preliminary data.</text>
</comment>
<keyword evidence="5 7" id="KW-0472">Membrane</keyword>
<dbReference type="Proteomes" id="UP001157974">
    <property type="component" value="Unassembled WGS sequence"/>
</dbReference>
<dbReference type="PANTHER" id="PTHR48041">
    <property type="entry name" value="ABC TRANSPORTER G FAMILY MEMBER 28"/>
    <property type="match status" value="1"/>
</dbReference>
<keyword evidence="2" id="KW-0813">Transport</keyword>
<protein>
    <submittedName>
        <fullName evidence="8">Uncharacterized protein</fullName>
    </submittedName>
</protein>
<dbReference type="AlphaFoldDB" id="A0AAV8UKT8"/>
<dbReference type="GO" id="GO:0042626">
    <property type="term" value="F:ATPase-coupled transmembrane transporter activity"/>
    <property type="evidence" value="ECO:0007669"/>
    <property type="project" value="TreeGrafter"/>
</dbReference>
<evidence type="ECO:0000256" key="6">
    <source>
        <dbReference type="SAM" id="MobiDB-lite"/>
    </source>
</evidence>
<evidence type="ECO:0000256" key="5">
    <source>
        <dbReference type="ARBA" id="ARBA00023136"/>
    </source>
</evidence>
<evidence type="ECO:0000256" key="2">
    <source>
        <dbReference type="ARBA" id="ARBA00022448"/>
    </source>
</evidence>
<feature type="region of interest" description="Disordered" evidence="6">
    <location>
        <begin position="65"/>
        <end position="84"/>
    </location>
</feature>
<sequence>MYFGPATDAVAYFSTLNYRCPANFNPADFFIDLISVDNRSERKSKTSNARIDLLEDAFLKHEENLQSSAENKASESYEDEPFGKQPKYASRWNQELYYVMKRQFKQVLRAKEINVAAVSTNTIFAVILGLMWLNIGREFFSNPEGEGAEQRI</sequence>
<evidence type="ECO:0000256" key="1">
    <source>
        <dbReference type="ARBA" id="ARBA00004141"/>
    </source>
</evidence>
<evidence type="ECO:0000256" key="4">
    <source>
        <dbReference type="ARBA" id="ARBA00022989"/>
    </source>
</evidence>
<gene>
    <name evidence="8" type="ORF">NDN08_004077</name>
</gene>
<keyword evidence="4 7" id="KW-1133">Transmembrane helix</keyword>
<evidence type="ECO:0000256" key="3">
    <source>
        <dbReference type="ARBA" id="ARBA00022692"/>
    </source>
</evidence>
<accession>A0AAV8UKT8</accession>
<evidence type="ECO:0000256" key="7">
    <source>
        <dbReference type="SAM" id="Phobius"/>
    </source>
</evidence>
<keyword evidence="9" id="KW-1185">Reference proteome</keyword>